<keyword evidence="3" id="KW-1185">Reference proteome</keyword>
<proteinExistence type="predicted"/>
<dbReference type="Proteomes" id="UP000441754">
    <property type="component" value="Unassembled WGS sequence"/>
</dbReference>
<gene>
    <name evidence="2" type="ORF">GJJ30_20020</name>
</gene>
<name>A0A7K0EP77_9BACT</name>
<dbReference type="Gene3D" id="3.40.50.1010">
    <property type="entry name" value="5'-nuclease"/>
    <property type="match status" value="1"/>
</dbReference>
<evidence type="ECO:0000313" key="2">
    <source>
        <dbReference type="EMBL" id="MRS63599.1"/>
    </source>
</evidence>
<dbReference type="InterPro" id="IPR029060">
    <property type="entry name" value="PIN-like_dom_sf"/>
</dbReference>
<sequence length="150" mass="17176">MIVIVDANILFSALISANGKIARLLTDPTLSIRRVSCHYAVVELFKHQPKIVKYAKKPLEEVIDDLSTLINNLKLYNETLIELQHWQEAARLTANVDHFDVSYVALTLQTDGWLWTGDKKLTTHLQAMGFNRVINTEELYQILNQPEKES</sequence>
<evidence type="ECO:0000259" key="1">
    <source>
        <dbReference type="Pfam" id="PF10130"/>
    </source>
</evidence>
<dbReference type="OrthoDB" id="799916at2"/>
<reference evidence="2 3" key="1">
    <citation type="journal article" date="2018" name="Antonie Van Leeuwenhoek">
        <title>Larkinella terrae sp. nov., isolated from soil on Jeju Island, South Korea.</title>
        <authorList>
            <person name="Ten L.N."/>
            <person name="Jeon J."/>
            <person name="Park S.J."/>
            <person name="Park S."/>
            <person name="Lee S.Y."/>
            <person name="Kim M.K."/>
            <person name="Jung H.Y."/>
        </authorList>
    </citation>
    <scope>NUCLEOTIDE SEQUENCE [LARGE SCALE GENOMIC DNA]</scope>
    <source>
        <strain evidence="2 3">KCTC 52001</strain>
    </source>
</reference>
<dbReference type="RefSeq" id="WP_154176946.1">
    <property type="nucleotide sequence ID" value="NZ_WJXZ01000012.1"/>
</dbReference>
<dbReference type="Pfam" id="PF10130">
    <property type="entry name" value="PIN_2"/>
    <property type="match status" value="1"/>
</dbReference>
<comment type="caution">
    <text evidence="2">The sequence shown here is derived from an EMBL/GenBank/DDBJ whole genome shotgun (WGS) entry which is preliminary data.</text>
</comment>
<protein>
    <recommendedName>
        <fullName evidence="1">PIN domain-containing protein</fullName>
    </recommendedName>
</protein>
<accession>A0A7K0EP77</accession>
<dbReference type="AlphaFoldDB" id="A0A7K0EP77"/>
<dbReference type="EMBL" id="WJXZ01000012">
    <property type="protein sequence ID" value="MRS63599.1"/>
    <property type="molecule type" value="Genomic_DNA"/>
</dbReference>
<dbReference type="InterPro" id="IPR002716">
    <property type="entry name" value="PIN_dom"/>
</dbReference>
<dbReference type="SUPFAM" id="SSF88723">
    <property type="entry name" value="PIN domain-like"/>
    <property type="match status" value="1"/>
</dbReference>
<organism evidence="2 3">
    <name type="scientific">Larkinella terrae</name>
    <dbReference type="NCBI Taxonomy" id="2025311"/>
    <lineage>
        <taxon>Bacteria</taxon>
        <taxon>Pseudomonadati</taxon>
        <taxon>Bacteroidota</taxon>
        <taxon>Cytophagia</taxon>
        <taxon>Cytophagales</taxon>
        <taxon>Spirosomataceae</taxon>
        <taxon>Larkinella</taxon>
    </lineage>
</organism>
<feature type="domain" description="PIN" evidence="1">
    <location>
        <begin position="4"/>
        <end position="123"/>
    </location>
</feature>
<evidence type="ECO:0000313" key="3">
    <source>
        <dbReference type="Proteomes" id="UP000441754"/>
    </source>
</evidence>